<proteinExistence type="predicted"/>
<dbReference type="EMBL" id="JAPFFI010000021">
    <property type="protein sequence ID" value="KAJ6332904.1"/>
    <property type="molecule type" value="Genomic_DNA"/>
</dbReference>
<reference evidence="1" key="1">
    <citation type="submission" date="2022-10" db="EMBL/GenBank/DDBJ databases">
        <authorList>
            <person name="Hyden B.L."/>
            <person name="Feng K."/>
            <person name="Yates T."/>
            <person name="Jawdy S."/>
            <person name="Smart L.B."/>
            <person name="Muchero W."/>
        </authorList>
    </citation>
    <scope>NUCLEOTIDE SEQUENCE</scope>
    <source>
        <tissue evidence="1">Shoot tip</tissue>
    </source>
</reference>
<evidence type="ECO:0000313" key="1">
    <source>
        <dbReference type="EMBL" id="KAJ6332904.1"/>
    </source>
</evidence>
<dbReference type="Proteomes" id="UP001141253">
    <property type="component" value="Chromosome 11"/>
</dbReference>
<sequence length="109" mass="11893">MDTGFTETFNAELFTWRYLASFSQILPRVSFSAVINGPPAFNRKTVSNASAERPLTEEDGFIATAWSGSTPSGTETTSIALTNATELFEGMKERVKVSEVTLTAYSLNI</sequence>
<gene>
    <name evidence="1" type="ORF">OIU77_008869</name>
</gene>
<comment type="caution">
    <text evidence="1">The sequence shown here is derived from an EMBL/GenBank/DDBJ whole genome shotgun (WGS) entry which is preliminary data.</text>
</comment>
<accession>A0ABQ9AD75</accession>
<evidence type="ECO:0000313" key="2">
    <source>
        <dbReference type="Proteomes" id="UP001141253"/>
    </source>
</evidence>
<keyword evidence="2" id="KW-1185">Reference proteome</keyword>
<protein>
    <submittedName>
        <fullName evidence="1">Uncharacterized protein</fullName>
    </submittedName>
</protein>
<organism evidence="1 2">
    <name type="scientific">Salix suchowensis</name>
    <dbReference type="NCBI Taxonomy" id="1278906"/>
    <lineage>
        <taxon>Eukaryota</taxon>
        <taxon>Viridiplantae</taxon>
        <taxon>Streptophyta</taxon>
        <taxon>Embryophyta</taxon>
        <taxon>Tracheophyta</taxon>
        <taxon>Spermatophyta</taxon>
        <taxon>Magnoliopsida</taxon>
        <taxon>eudicotyledons</taxon>
        <taxon>Gunneridae</taxon>
        <taxon>Pentapetalae</taxon>
        <taxon>rosids</taxon>
        <taxon>fabids</taxon>
        <taxon>Malpighiales</taxon>
        <taxon>Salicaceae</taxon>
        <taxon>Saliceae</taxon>
        <taxon>Salix</taxon>
    </lineage>
</organism>
<reference evidence="1" key="2">
    <citation type="journal article" date="2023" name="Int. J. Mol. Sci.">
        <title>De Novo Assembly and Annotation of 11 Diverse Shrub Willow (Salix) Genomes Reveals Novel Gene Organization in Sex-Linked Regions.</title>
        <authorList>
            <person name="Hyden B."/>
            <person name="Feng K."/>
            <person name="Yates T.B."/>
            <person name="Jawdy S."/>
            <person name="Cereghino C."/>
            <person name="Smart L.B."/>
            <person name="Muchero W."/>
        </authorList>
    </citation>
    <scope>NUCLEOTIDE SEQUENCE</scope>
    <source>
        <tissue evidence="1">Shoot tip</tissue>
    </source>
</reference>
<name>A0ABQ9AD75_9ROSI</name>